<keyword evidence="2" id="KW-0813">Transport</keyword>
<comment type="caution">
    <text evidence="13">The sequence shown here is derived from an EMBL/GenBank/DDBJ whole genome shotgun (WGS) entry which is preliminary data.</text>
</comment>
<feature type="transmembrane region" description="Helical" evidence="11">
    <location>
        <begin position="272"/>
        <end position="290"/>
    </location>
</feature>
<keyword evidence="7" id="KW-0406">Ion transport</keyword>
<keyword evidence="3" id="KW-1003">Cell membrane</keyword>
<dbReference type="Proteomes" id="UP000275356">
    <property type="component" value="Unassembled WGS sequence"/>
</dbReference>
<organism evidence="13 14">
    <name type="scientific">Salana multivorans</name>
    <dbReference type="NCBI Taxonomy" id="120377"/>
    <lineage>
        <taxon>Bacteria</taxon>
        <taxon>Bacillati</taxon>
        <taxon>Actinomycetota</taxon>
        <taxon>Actinomycetes</taxon>
        <taxon>Micrococcales</taxon>
        <taxon>Beutenbergiaceae</taxon>
        <taxon>Salana</taxon>
    </lineage>
</organism>
<keyword evidence="5 11" id="KW-1133">Transmembrane helix</keyword>
<feature type="transmembrane region" description="Helical" evidence="11">
    <location>
        <begin position="86"/>
        <end position="106"/>
    </location>
</feature>
<evidence type="ECO:0000256" key="8">
    <source>
        <dbReference type="ARBA" id="ARBA00023136"/>
    </source>
</evidence>
<evidence type="ECO:0000313" key="14">
    <source>
        <dbReference type="Proteomes" id="UP000275356"/>
    </source>
</evidence>
<accession>A0A3N2DAN6</accession>
<evidence type="ECO:0000256" key="6">
    <source>
        <dbReference type="ARBA" id="ARBA00023053"/>
    </source>
</evidence>
<evidence type="ECO:0000256" key="11">
    <source>
        <dbReference type="SAM" id="Phobius"/>
    </source>
</evidence>
<feature type="transmembrane region" description="Helical" evidence="11">
    <location>
        <begin position="183"/>
        <end position="204"/>
    </location>
</feature>
<dbReference type="RefSeq" id="WP_123738898.1">
    <property type="nucleotide sequence ID" value="NZ_RKHQ01000001.1"/>
</dbReference>
<dbReference type="PANTHER" id="PTHR10110">
    <property type="entry name" value="SODIUM/HYDROGEN EXCHANGER"/>
    <property type="match status" value="1"/>
</dbReference>
<evidence type="ECO:0000256" key="1">
    <source>
        <dbReference type="ARBA" id="ARBA00004651"/>
    </source>
</evidence>
<evidence type="ECO:0000256" key="2">
    <source>
        <dbReference type="ARBA" id="ARBA00022448"/>
    </source>
</evidence>
<dbReference type="OrthoDB" id="57886at2"/>
<evidence type="ECO:0000256" key="9">
    <source>
        <dbReference type="ARBA" id="ARBA00023201"/>
    </source>
</evidence>
<sequence length="618" mass="64638">METLAIGVIGLVVIAFSASLAPKLRIASPLVLVVLGIGISLLPGVPDVVVDPEWILAGVLPPLLYSAAVSMPAMDFRRDLRTISGLAIVLVVVSAVALGFVFHALIPSLPLPAAIALGAIVSPTDAVATSIVKDVGVSHRLTAVLEGESLLNDATALALLRSAVAVAVIQSAELSAGTVAWDFLRSLAIAIAIGWVVGRANLMIRRRVTDTAANTVLSFAVPFLASIPAEVLDASGLVAAVVAGLVTGHGAARYFPPTQRAADARTWRTVELVLEGAVFLIMGLELSAVLDGLGSASAAWRGVMAGLLAIVVVLLVRAVYVAVLVSGLQRRKRRLGEHRRRVGAFEQALGDDVPPKVRRRVVRLRSDLDFYELESFGWRDGGVLVWAGMRGVVTLVAAQTLPATFPHRSLLVLIAFVVAAVSLLVQGGTLPWLVRVLRPSAVDADRVAQEYRELNAEMLEKGLAEVVAEAGEGSATPGQEVVMQRLRELVRRREASGAVLGAGPGGGIAAEAAGAGAESREDEGRQDEGREGESGGPGAEAAVREVPPGAAPGSGDERPDGEALGAAMRQMRLRLVQAQRHALLRARDEGRYSSVVLTGALEALDAEQIALEVRADLD</sequence>
<keyword evidence="8 11" id="KW-0472">Membrane</keyword>
<keyword evidence="4 11" id="KW-0812">Transmembrane</keyword>
<dbReference type="GO" id="GO:0015386">
    <property type="term" value="F:potassium:proton antiporter activity"/>
    <property type="evidence" value="ECO:0007669"/>
    <property type="project" value="TreeGrafter"/>
</dbReference>
<feature type="transmembrane region" description="Helical" evidence="11">
    <location>
        <begin position="29"/>
        <end position="48"/>
    </location>
</feature>
<dbReference type="GO" id="GO:0005886">
    <property type="term" value="C:plasma membrane"/>
    <property type="evidence" value="ECO:0007669"/>
    <property type="project" value="UniProtKB-SubCell"/>
</dbReference>
<feature type="transmembrane region" description="Helical" evidence="11">
    <location>
        <begin position="302"/>
        <end position="325"/>
    </location>
</feature>
<dbReference type="Pfam" id="PF00999">
    <property type="entry name" value="Na_H_Exchanger"/>
    <property type="match status" value="1"/>
</dbReference>
<feature type="transmembrane region" description="Helical" evidence="11">
    <location>
        <begin position="410"/>
        <end position="434"/>
    </location>
</feature>
<feature type="compositionally biased region" description="Basic and acidic residues" evidence="10">
    <location>
        <begin position="518"/>
        <end position="533"/>
    </location>
</feature>
<evidence type="ECO:0000259" key="12">
    <source>
        <dbReference type="Pfam" id="PF00999"/>
    </source>
</evidence>
<feature type="transmembrane region" description="Helical" evidence="11">
    <location>
        <begin position="54"/>
        <end position="74"/>
    </location>
</feature>
<feature type="region of interest" description="Disordered" evidence="10">
    <location>
        <begin position="501"/>
        <end position="562"/>
    </location>
</feature>
<dbReference type="InterPro" id="IPR018422">
    <property type="entry name" value="Cation/H_exchanger_CPA1"/>
</dbReference>
<feature type="domain" description="Cation/H+ exchanger transmembrane" evidence="12">
    <location>
        <begin position="13"/>
        <end position="435"/>
    </location>
</feature>
<name>A0A3N2DAN6_9MICO</name>
<gene>
    <name evidence="13" type="ORF">EDD28_1353</name>
</gene>
<keyword evidence="14" id="KW-1185">Reference proteome</keyword>
<reference evidence="13 14" key="1">
    <citation type="submission" date="2018-11" db="EMBL/GenBank/DDBJ databases">
        <title>Sequencing the genomes of 1000 actinobacteria strains.</title>
        <authorList>
            <person name="Klenk H.-P."/>
        </authorList>
    </citation>
    <scope>NUCLEOTIDE SEQUENCE [LARGE SCALE GENOMIC DNA]</scope>
    <source>
        <strain evidence="13 14">DSM 13521</strain>
    </source>
</reference>
<dbReference type="PANTHER" id="PTHR10110:SF86">
    <property type="entry name" value="SODIUM_HYDROGEN EXCHANGER 7"/>
    <property type="match status" value="1"/>
</dbReference>
<protein>
    <submittedName>
        <fullName evidence="13">Sodium/proton antiporter (CPA1 family)</fullName>
    </submittedName>
</protein>
<feature type="transmembrane region" description="Helical" evidence="11">
    <location>
        <begin position="6"/>
        <end position="22"/>
    </location>
</feature>
<evidence type="ECO:0000256" key="4">
    <source>
        <dbReference type="ARBA" id="ARBA00022692"/>
    </source>
</evidence>
<dbReference type="EMBL" id="RKHQ01000001">
    <property type="protein sequence ID" value="ROR96762.1"/>
    <property type="molecule type" value="Genomic_DNA"/>
</dbReference>
<dbReference type="GO" id="GO:0015385">
    <property type="term" value="F:sodium:proton antiporter activity"/>
    <property type="evidence" value="ECO:0007669"/>
    <property type="project" value="InterPro"/>
</dbReference>
<keyword evidence="9" id="KW-0739">Sodium transport</keyword>
<evidence type="ECO:0000313" key="13">
    <source>
        <dbReference type="EMBL" id="ROR96762.1"/>
    </source>
</evidence>
<comment type="subcellular location">
    <subcellularLocation>
        <location evidence="1">Cell membrane</location>
        <topology evidence="1">Multi-pass membrane protein</topology>
    </subcellularLocation>
</comment>
<dbReference type="Gene3D" id="6.10.140.1330">
    <property type="match status" value="1"/>
</dbReference>
<proteinExistence type="predicted"/>
<dbReference type="GO" id="GO:0098719">
    <property type="term" value="P:sodium ion import across plasma membrane"/>
    <property type="evidence" value="ECO:0007669"/>
    <property type="project" value="TreeGrafter"/>
</dbReference>
<dbReference type="GO" id="GO:0051453">
    <property type="term" value="P:regulation of intracellular pH"/>
    <property type="evidence" value="ECO:0007669"/>
    <property type="project" value="TreeGrafter"/>
</dbReference>
<dbReference type="AlphaFoldDB" id="A0A3N2DAN6"/>
<evidence type="ECO:0000256" key="5">
    <source>
        <dbReference type="ARBA" id="ARBA00022989"/>
    </source>
</evidence>
<keyword evidence="6" id="KW-0915">Sodium</keyword>
<evidence type="ECO:0000256" key="3">
    <source>
        <dbReference type="ARBA" id="ARBA00022475"/>
    </source>
</evidence>
<evidence type="ECO:0000256" key="7">
    <source>
        <dbReference type="ARBA" id="ARBA00023065"/>
    </source>
</evidence>
<evidence type="ECO:0000256" key="10">
    <source>
        <dbReference type="SAM" id="MobiDB-lite"/>
    </source>
</evidence>
<dbReference type="InterPro" id="IPR006153">
    <property type="entry name" value="Cation/H_exchanger_TM"/>
</dbReference>